<dbReference type="AlphaFoldDB" id="A0A9W6X5D8"/>
<protein>
    <submittedName>
        <fullName evidence="2">Unnamed protein product</fullName>
    </submittedName>
</protein>
<keyword evidence="3" id="KW-1185">Reference proteome</keyword>
<evidence type="ECO:0000313" key="3">
    <source>
        <dbReference type="Proteomes" id="UP001165121"/>
    </source>
</evidence>
<name>A0A9W6X5D8_9STRA</name>
<comment type="caution">
    <text evidence="2">The sequence shown here is derived from an EMBL/GenBank/DDBJ whole genome shotgun (WGS) entry which is preliminary data.</text>
</comment>
<evidence type="ECO:0000313" key="2">
    <source>
        <dbReference type="EMBL" id="GMF31869.1"/>
    </source>
</evidence>
<organism evidence="2 3">
    <name type="scientific">Phytophthora fragariaefolia</name>
    <dbReference type="NCBI Taxonomy" id="1490495"/>
    <lineage>
        <taxon>Eukaryota</taxon>
        <taxon>Sar</taxon>
        <taxon>Stramenopiles</taxon>
        <taxon>Oomycota</taxon>
        <taxon>Peronosporomycetes</taxon>
        <taxon>Peronosporales</taxon>
        <taxon>Peronosporaceae</taxon>
        <taxon>Phytophthora</taxon>
    </lineage>
</organism>
<accession>A0A9W6X5D8</accession>
<dbReference type="EMBL" id="BSXT01000656">
    <property type="protein sequence ID" value="GMF31869.1"/>
    <property type="molecule type" value="Genomic_DNA"/>
</dbReference>
<sequence length="173" mass="18829">MQSSCQSTCRVAVLAAPRRTVVAEDEDGERLQDGHGHECHALDDQNGVVVAVALPVARLAQQRRHDAAHGEDAGAAQAVAHEAEEEEEELPLGLAEREQQPEAHAQEAETAELRLAVHRVHGQLQRVEADARHDEQHEPHARAGEPQEALRGKQHGVVALLPRSGGLWRSPND</sequence>
<feature type="compositionally biased region" description="Basic and acidic residues" evidence="1">
    <location>
        <begin position="63"/>
        <end position="72"/>
    </location>
</feature>
<feature type="compositionally biased region" description="Basic and acidic residues" evidence="1">
    <location>
        <begin position="95"/>
        <end position="107"/>
    </location>
</feature>
<reference evidence="2" key="1">
    <citation type="submission" date="2023-04" db="EMBL/GenBank/DDBJ databases">
        <title>Phytophthora fragariaefolia NBRC 109709.</title>
        <authorList>
            <person name="Ichikawa N."/>
            <person name="Sato H."/>
            <person name="Tonouchi N."/>
        </authorList>
    </citation>
    <scope>NUCLEOTIDE SEQUENCE</scope>
    <source>
        <strain evidence="2">NBRC 109709</strain>
    </source>
</reference>
<gene>
    <name evidence="2" type="ORF">Pfra01_000742700</name>
</gene>
<evidence type="ECO:0000256" key="1">
    <source>
        <dbReference type="SAM" id="MobiDB-lite"/>
    </source>
</evidence>
<dbReference type="Proteomes" id="UP001165121">
    <property type="component" value="Unassembled WGS sequence"/>
</dbReference>
<feature type="region of interest" description="Disordered" evidence="1">
    <location>
        <begin position="63"/>
        <end position="173"/>
    </location>
</feature>
<proteinExistence type="predicted"/>
<feature type="compositionally biased region" description="Basic and acidic residues" evidence="1">
    <location>
        <begin position="127"/>
        <end position="151"/>
    </location>
</feature>